<gene>
    <name evidence="1" type="ORF">N7498_006047</name>
</gene>
<reference evidence="1" key="2">
    <citation type="journal article" date="2023" name="IMA Fungus">
        <title>Comparative genomic study of the Penicillium genus elucidates a diverse pangenome and 15 lateral gene transfer events.</title>
        <authorList>
            <person name="Petersen C."/>
            <person name="Sorensen T."/>
            <person name="Nielsen M.R."/>
            <person name="Sondergaard T.E."/>
            <person name="Sorensen J.L."/>
            <person name="Fitzpatrick D.A."/>
            <person name="Frisvad J.C."/>
            <person name="Nielsen K.L."/>
        </authorList>
    </citation>
    <scope>NUCLEOTIDE SEQUENCE</scope>
    <source>
        <strain evidence="1">IBT 15544</strain>
    </source>
</reference>
<keyword evidence="2" id="KW-1185">Reference proteome</keyword>
<evidence type="ECO:0000313" key="1">
    <source>
        <dbReference type="EMBL" id="KAJ5201384.1"/>
    </source>
</evidence>
<dbReference type="GeneID" id="83180410"/>
<dbReference type="OrthoDB" id="4502539at2759"/>
<accession>A0A9W9MHI5</accession>
<dbReference type="EMBL" id="JAPQKR010000013">
    <property type="protein sequence ID" value="KAJ5201384.1"/>
    <property type="molecule type" value="Genomic_DNA"/>
</dbReference>
<reference evidence="1" key="1">
    <citation type="submission" date="2022-12" db="EMBL/GenBank/DDBJ databases">
        <authorList>
            <person name="Petersen C."/>
        </authorList>
    </citation>
    <scope>NUCLEOTIDE SEQUENCE</scope>
    <source>
        <strain evidence="1">IBT 15544</strain>
    </source>
</reference>
<evidence type="ECO:0000313" key="2">
    <source>
        <dbReference type="Proteomes" id="UP001150904"/>
    </source>
</evidence>
<sequence>MANDNALLYKLTATSKEKLAREATAPDPDLRRCVAHFRLHCFSVQSTEKPCTSGFQVGEPIKAPVSVVLPNDTTALR</sequence>
<dbReference type="AlphaFoldDB" id="A0A9W9MHI5"/>
<name>A0A9W9MHI5_9EURO</name>
<organism evidence="1 2">
    <name type="scientific">Penicillium cinerascens</name>
    <dbReference type="NCBI Taxonomy" id="70096"/>
    <lineage>
        <taxon>Eukaryota</taxon>
        <taxon>Fungi</taxon>
        <taxon>Dikarya</taxon>
        <taxon>Ascomycota</taxon>
        <taxon>Pezizomycotina</taxon>
        <taxon>Eurotiomycetes</taxon>
        <taxon>Eurotiomycetidae</taxon>
        <taxon>Eurotiales</taxon>
        <taxon>Aspergillaceae</taxon>
        <taxon>Penicillium</taxon>
    </lineage>
</organism>
<dbReference type="RefSeq" id="XP_058307300.1">
    <property type="nucleotide sequence ID" value="XM_058453109.1"/>
</dbReference>
<dbReference type="Proteomes" id="UP001150904">
    <property type="component" value="Unassembled WGS sequence"/>
</dbReference>
<proteinExistence type="predicted"/>
<protein>
    <submittedName>
        <fullName evidence="1">Uncharacterized protein</fullName>
    </submittedName>
</protein>
<comment type="caution">
    <text evidence="1">The sequence shown here is derived from an EMBL/GenBank/DDBJ whole genome shotgun (WGS) entry which is preliminary data.</text>
</comment>